<reference evidence="2 3" key="1">
    <citation type="journal article" date="2021" name="Commun. Biol.">
        <title>The genome of Shorea leprosula (Dipterocarpaceae) highlights the ecological relevance of drought in aseasonal tropical rainforests.</title>
        <authorList>
            <person name="Ng K.K.S."/>
            <person name="Kobayashi M.J."/>
            <person name="Fawcett J.A."/>
            <person name="Hatakeyama M."/>
            <person name="Paape T."/>
            <person name="Ng C.H."/>
            <person name="Ang C.C."/>
            <person name="Tnah L.H."/>
            <person name="Lee C.T."/>
            <person name="Nishiyama T."/>
            <person name="Sese J."/>
            <person name="O'Brien M.J."/>
            <person name="Copetti D."/>
            <person name="Mohd Noor M.I."/>
            <person name="Ong R.C."/>
            <person name="Putra M."/>
            <person name="Sireger I.Z."/>
            <person name="Indrioko S."/>
            <person name="Kosugi Y."/>
            <person name="Izuno A."/>
            <person name="Isagi Y."/>
            <person name="Lee S.L."/>
            <person name="Shimizu K.K."/>
        </authorList>
    </citation>
    <scope>NUCLEOTIDE SEQUENCE [LARGE SCALE GENOMIC DNA]</scope>
    <source>
        <strain evidence="2">214</strain>
    </source>
</reference>
<feature type="compositionally biased region" description="Basic residues" evidence="1">
    <location>
        <begin position="48"/>
        <end position="59"/>
    </location>
</feature>
<evidence type="ECO:0000313" key="3">
    <source>
        <dbReference type="Proteomes" id="UP001054252"/>
    </source>
</evidence>
<gene>
    <name evidence="2" type="ORF">SLEP1_g57361</name>
</gene>
<dbReference type="EMBL" id="BPVZ01000385">
    <property type="protein sequence ID" value="GKV50662.1"/>
    <property type="molecule type" value="Genomic_DNA"/>
</dbReference>
<name>A0AAV5MQ19_9ROSI</name>
<feature type="region of interest" description="Disordered" evidence="1">
    <location>
        <begin position="21"/>
        <end position="59"/>
    </location>
</feature>
<dbReference type="AlphaFoldDB" id="A0AAV5MQ19"/>
<sequence length="59" mass="6218">MPNAKTTWVRRSRRQGLVRCSSRGVGPQAGAGARLGRAGDLGSGRRTQGVRRRARAGSG</sequence>
<protein>
    <submittedName>
        <fullName evidence="2">Uncharacterized protein</fullName>
    </submittedName>
</protein>
<proteinExistence type="predicted"/>
<accession>A0AAV5MQ19</accession>
<dbReference type="Proteomes" id="UP001054252">
    <property type="component" value="Unassembled WGS sequence"/>
</dbReference>
<evidence type="ECO:0000256" key="1">
    <source>
        <dbReference type="SAM" id="MobiDB-lite"/>
    </source>
</evidence>
<comment type="caution">
    <text evidence="2">The sequence shown here is derived from an EMBL/GenBank/DDBJ whole genome shotgun (WGS) entry which is preliminary data.</text>
</comment>
<organism evidence="2 3">
    <name type="scientific">Rubroshorea leprosula</name>
    <dbReference type="NCBI Taxonomy" id="152421"/>
    <lineage>
        <taxon>Eukaryota</taxon>
        <taxon>Viridiplantae</taxon>
        <taxon>Streptophyta</taxon>
        <taxon>Embryophyta</taxon>
        <taxon>Tracheophyta</taxon>
        <taxon>Spermatophyta</taxon>
        <taxon>Magnoliopsida</taxon>
        <taxon>eudicotyledons</taxon>
        <taxon>Gunneridae</taxon>
        <taxon>Pentapetalae</taxon>
        <taxon>rosids</taxon>
        <taxon>malvids</taxon>
        <taxon>Malvales</taxon>
        <taxon>Dipterocarpaceae</taxon>
        <taxon>Rubroshorea</taxon>
    </lineage>
</organism>
<keyword evidence="3" id="KW-1185">Reference proteome</keyword>
<evidence type="ECO:0000313" key="2">
    <source>
        <dbReference type="EMBL" id="GKV50662.1"/>
    </source>
</evidence>
<feature type="compositionally biased region" description="Low complexity" evidence="1">
    <location>
        <begin position="30"/>
        <end position="47"/>
    </location>
</feature>